<keyword evidence="2" id="KW-1185">Reference proteome</keyword>
<comment type="caution">
    <text evidence="1">The sequence shown here is derived from an EMBL/GenBank/DDBJ whole genome shotgun (WGS) entry which is preliminary data.</text>
</comment>
<sequence length="169" mass="19443">MIERLCKGGTQCFAVVNDGDRHEGKSEKKNINELQDELHWLLEKVRKVVANHRQVLEVPTSLQSPRHCDHRIILKDEAKPVNVPPYRKFTIITDQQALRHLLEKKIVTPEQQNFLVKLLGFEYDIVYQPDRENKVDDALSRKEGSSILWSVYADDKAGLLALSGAEWCV</sequence>
<name>A0AA39S824_ACESA</name>
<proteinExistence type="predicted"/>
<organism evidence="1 2">
    <name type="scientific">Acer saccharum</name>
    <name type="common">Sugar maple</name>
    <dbReference type="NCBI Taxonomy" id="4024"/>
    <lineage>
        <taxon>Eukaryota</taxon>
        <taxon>Viridiplantae</taxon>
        <taxon>Streptophyta</taxon>
        <taxon>Embryophyta</taxon>
        <taxon>Tracheophyta</taxon>
        <taxon>Spermatophyta</taxon>
        <taxon>Magnoliopsida</taxon>
        <taxon>eudicotyledons</taxon>
        <taxon>Gunneridae</taxon>
        <taxon>Pentapetalae</taxon>
        <taxon>rosids</taxon>
        <taxon>malvids</taxon>
        <taxon>Sapindales</taxon>
        <taxon>Sapindaceae</taxon>
        <taxon>Hippocastanoideae</taxon>
        <taxon>Acereae</taxon>
        <taxon>Acer</taxon>
    </lineage>
</organism>
<evidence type="ECO:0000313" key="1">
    <source>
        <dbReference type="EMBL" id="KAK0589372.1"/>
    </source>
</evidence>
<dbReference type="EMBL" id="JAUESC010000381">
    <property type="protein sequence ID" value="KAK0589372.1"/>
    <property type="molecule type" value="Genomic_DNA"/>
</dbReference>
<reference evidence="1" key="2">
    <citation type="submission" date="2023-06" db="EMBL/GenBank/DDBJ databases">
        <authorList>
            <person name="Swenson N.G."/>
            <person name="Wegrzyn J.L."/>
            <person name="Mcevoy S.L."/>
        </authorList>
    </citation>
    <scope>NUCLEOTIDE SEQUENCE</scope>
    <source>
        <strain evidence="1">NS2018</strain>
        <tissue evidence="1">Leaf</tissue>
    </source>
</reference>
<gene>
    <name evidence="1" type="ORF">LWI29_013365</name>
</gene>
<dbReference type="Proteomes" id="UP001168877">
    <property type="component" value="Unassembled WGS sequence"/>
</dbReference>
<protein>
    <submittedName>
        <fullName evidence="1">Uncharacterized protein</fullName>
    </submittedName>
</protein>
<dbReference type="AlphaFoldDB" id="A0AA39S824"/>
<accession>A0AA39S824</accession>
<evidence type="ECO:0000313" key="2">
    <source>
        <dbReference type="Proteomes" id="UP001168877"/>
    </source>
</evidence>
<reference evidence="1" key="1">
    <citation type="journal article" date="2022" name="Plant J.">
        <title>Strategies of tolerance reflected in two North American maple genomes.</title>
        <authorList>
            <person name="McEvoy S.L."/>
            <person name="Sezen U.U."/>
            <person name="Trouern-Trend A."/>
            <person name="McMahon S.M."/>
            <person name="Schaberg P.G."/>
            <person name="Yang J."/>
            <person name="Wegrzyn J.L."/>
            <person name="Swenson N.G."/>
        </authorList>
    </citation>
    <scope>NUCLEOTIDE SEQUENCE</scope>
    <source>
        <strain evidence="1">NS2018</strain>
    </source>
</reference>